<name>A0A1G2CDL4_9BACT</name>
<dbReference type="EMBL" id="MHLA01000017">
    <property type="protein sequence ID" value="OGY99291.1"/>
    <property type="molecule type" value="Genomic_DNA"/>
</dbReference>
<keyword evidence="1" id="KW-0175">Coiled coil</keyword>
<evidence type="ECO:0000256" key="1">
    <source>
        <dbReference type="SAM" id="Coils"/>
    </source>
</evidence>
<proteinExistence type="predicted"/>
<dbReference type="Proteomes" id="UP000178880">
    <property type="component" value="Unassembled WGS sequence"/>
</dbReference>
<reference evidence="2 3" key="1">
    <citation type="journal article" date="2016" name="Nat. Commun.">
        <title>Thousands of microbial genomes shed light on interconnected biogeochemical processes in an aquifer system.</title>
        <authorList>
            <person name="Anantharaman K."/>
            <person name="Brown C.T."/>
            <person name="Hug L.A."/>
            <person name="Sharon I."/>
            <person name="Castelle C.J."/>
            <person name="Probst A.J."/>
            <person name="Thomas B.C."/>
            <person name="Singh A."/>
            <person name="Wilkins M.J."/>
            <person name="Karaoz U."/>
            <person name="Brodie E.L."/>
            <person name="Williams K.H."/>
            <person name="Hubbard S.S."/>
            <person name="Banfield J.F."/>
        </authorList>
    </citation>
    <scope>NUCLEOTIDE SEQUENCE [LARGE SCALE GENOMIC DNA]</scope>
</reference>
<sequence length="172" mass="18975">MNEAKAPQIPTDKEGGVVKNVGDLASSLRKLSNTLRRAESEKSLAIMEAQMVNHMVEIARHMELVNEGKRKENVDVLVASLLTLVKIMEGVGEVSKGINTKKLEGYRREILKSLKNVEDRCLDFLSSIAPFKDLSGAIAGPLQKLISTIQEKRHFLAKKLVDIPEVGVDPFA</sequence>
<dbReference type="STRING" id="1798650.A2945_04970"/>
<accession>A0A1G2CDL4</accession>
<gene>
    <name evidence="2" type="ORF">A2945_04970</name>
</gene>
<evidence type="ECO:0000313" key="2">
    <source>
        <dbReference type="EMBL" id="OGY99291.1"/>
    </source>
</evidence>
<evidence type="ECO:0000313" key="3">
    <source>
        <dbReference type="Proteomes" id="UP000178880"/>
    </source>
</evidence>
<comment type="caution">
    <text evidence="2">The sequence shown here is derived from an EMBL/GenBank/DDBJ whole genome shotgun (WGS) entry which is preliminary data.</text>
</comment>
<protein>
    <submittedName>
        <fullName evidence="2">Uncharacterized protein</fullName>
    </submittedName>
</protein>
<feature type="coiled-coil region" evidence="1">
    <location>
        <begin position="21"/>
        <end position="48"/>
    </location>
</feature>
<dbReference type="AlphaFoldDB" id="A0A1G2CDL4"/>
<organism evidence="2 3">
    <name type="scientific">Candidatus Liptonbacteria bacterium RIFCSPLOWO2_01_FULL_52_25</name>
    <dbReference type="NCBI Taxonomy" id="1798650"/>
    <lineage>
        <taxon>Bacteria</taxon>
        <taxon>Candidatus Liptoniibacteriota</taxon>
    </lineage>
</organism>